<dbReference type="EMBL" id="CADCVK010000015">
    <property type="protein sequence ID" value="CAA9464167.1"/>
    <property type="molecule type" value="Genomic_DNA"/>
</dbReference>
<accession>A0A6J4R6H7</accession>
<sequence length="76" mass="8441">MLKWSWLTTPTTPGYTGSAEPDFTFKNSNRLIVRGNGPQHGGKGVVLSYEARDFVPYQIASASRTYVVLTACLRME</sequence>
<organism evidence="1">
    <name type="scientific">uncultured Rubrobacteraceae bacterium</name>
    <dbReference type="NCBI Taxonomy" id="349277"/>
    <lineage>
        <taxon>Bacteria</taxon>
        <taxon>Bacillati</taxon>
        <taxon>Actinomycetota</taxon>
        <taxon>Rubrobacteria</taxon>
        <taxon>Rubrobacterales</taxon>
        <taxon>Rubrobacteraceae</taxon>
        <taxon>environmental samples</taxon>
    </lineage>
</organism>
<protein>
    <submittedName>
        <fullName evidence="1">Uncharacterized protein</fullName>
    </submittedName>
</protein>
<proteinExistence type="predicted"/>
<dbReference type="AlphaFoldDB" id="A0A6J4R6H7"/>
<reference evidence="1" key="1">
    <citation type="submission" date="2020-02" db="EMBL/GenBank/DDBJ databases">
        <authorList>
            <person name="Meier V. D."/>
        </authorList>
    </citation>
    <scope>NUCLEOTIDE SEQUENCE</scope>
    <source>
        <strain evidence="1">AVDCRST_MAG12</strain>
    </source>
</reference>
<evidence type="ECO:0000313" key="1">
    <source>
        <dbReference type="EMBL" id="CAA9464167.1"/>
    </source>
</evidence>
<gene>
    <name evidence="1" type="ORF">AVDCRST_MAG12-102</name>
</gene>
<name>A0A6J4R6H7_9ACTN</name>